<dbReference type="InterPro" id="IPR008972">
    <property type="entry name" value="Cupredoxin"/>
</dbReference>
<comment type="caution">
    <text evidence="1">Lacks conserved residue(s) required for the propagation of feature annotation.</text>
</comment>
<sequence>MKLPDVYWNSTNALLEQYVAIGDAMDIVCPFYDPDVDFMDTEQSIIYRVSNKVGPSIPADYQSSKEELKKIDDLLLQKPQCSKKPFKHALPNATRVKRDWRCDRYFGHRFSNRVGEHLRTSKSRNKPAVVTLCTPKLAKFKKKLSIVNECFQNEWNGERAERAPLAHDFTTATLPDPKL</sequence>
<evidence type="ECO:0000313" key="4">
    <source>
        <dbReference type="Proteomes" id="UP001303046"/>
    </source>
</evidence>
<organism evidence="3 4">
    <name type="scientific">Necator americanus</name>
    <name type="common">Human hookworm</name>
    <dbReference type="NCBI Taxonomy" id="51031"/>
    <lineage>
        <taxon>Eukaryota</taxon>
        <taxon>Metazoa</taxon>
        <taxon>Ecdysozoa</taxon>
        <taxon>Nematoda</taxon>
        <taxon>Chromadorea</taxon>
        <taxon>Rhabditida</taxon>
        <taxon>Rhabditina</taxon>
        <taxon>Rhabditomorpha</taxon>
        <taxon>Strongyloidea</taxon>
        <taxon>Ancylostomatidae</taxon>
        <taxon>Bunostominae</taxon>
        <taxon>Necator</taxon>
    </lineage>
</organism>
<evidence type="ECO:0000256" key="1">
    <source>
        <dbReference type="PROSITE-ProRule" id="PRU00884"/>
    </source>
</evidence>
<dbReference type="SUPFAM" id="SSF49503">
    <property type="entry name" value="Cupredoxins"/>
    <property type="match status" value="1"/>
</dbReference>
<comment type="similarity">
    <text evidence="1">Belongs to the ephrin family.</text>
</comment>
<feature type="domain" description="Ephrin RBD" evidence="2">
    <location>
        <begin position="1"/>
        <end position="50"/>
    </location>
</feature>
<reference evidence="3 4" key="1">
    <citation type="submission" date="2023-08" db="EMBL/GenBank/DDBJ databases">
        <title>A Necator americanus chromosomal reference genome.</title>
        <authorList>
            <person name="Ilik V."/>
            <person name="Petrzelkova K.J."/>
            <person name="Pardy F."/>
            <person name="Fuh T."/>
            <person name="Niatou-Singa F.S."/>
            <person name="Gouil Q."/>
            <person name="Baker L."/>
            <person name="Ritchie M.E."/>
            <person name="Jex A.R."/>
            <person name="Gazzola D."/>
            <person name="Li H."/>
            <person name="Toshio Fujiwara R."/>
            <person name="Zhan B."/>
            <person name="Aroian R.V."/>
            <person name="Pafco B."/>
            <person name="Schwarz E.M."/>
        </authorList>
    </citation>
    <scope>NUCLEOTIDE SEQUENCE [LARGE SCALE GENOMIC DNA]</scope>
    <source>
        <strain evidence="3 4">Aroian</strain>
        <tissue evidence="3">Whole animal</tissue>
    </source>
</reference>
<protein>
    <recommendedName>
        <fullName evidence="2">Ephrin RBD domain-containing protein</fullName>
    </recommendedName>
</protein>
<evidence type="ECO:0000313" key="3">
    <source>
        <dbReference type="EMBL" id="KAK6751341.1"/>
    </source>
</evidence>
<accession>A0ABR1DLL0</accession>
<dbReference type="PROSITE" id="PS51551">
    <property type="entry name" value="EPHRIN_RBD_2"/>
    <property type="match status" value="1"/>
</dbReference>
<keyword evidence="4" id="KW-1185">Reference proteome</keyword>
<gene>
    <name evidence="3" type="primary">Necator_chrIV.g16289</name>
    <name evidence="3" type="ORF">RB195_002993</name>
</gene>
<dbReference type="Pfam" id="PF00812">
    <property type="entry name" value="Ephrin"/>
    <property type="match status" value="1"/>
</dbReference>
<dbReference type="EMBL" id="JAVFWL010000004">
    <property type="protein sequence ID" value="KAK6751341.1"/>
    <property type="molecule type" value="Genomic_DNA"/>
</dbReference>
<name>A0ABR1DLL0_NECAM</name>
<evidence type="ECO:0000259" key="2">
    <source>
        <dbReference type="PROSITE" id="PS51551"/>
    </source>
</evidence>
<dbReference type="Proteomes" id="UP001303046">
    <property type="component" value="Unassembled WGS sequence"/>
</dbReference>
<proteinExistence type="inferred from homology"/>
<dbReference type="Gene3D" id="2.60.40.420">
    <property type="entry name" value="Cupredoxins - blue copper proteins"/>
    <property type="match status" value="1"/>
</dbReference>
<dbReference type="InterPro" id="IPR001799">
    <property type="entry name" value="Ephrin_RBD"/>
</dbReference>
<comment type="caution">
    <text evidence="3">The sequence shown here is derived from an EMBL/GenBank/DDBJ whole genome shotgun (WGS) entry which is preliminary data.</text>
</comment>